<comment type="caution">
    <text evidence="1">The sequence shown here is derived from an EMBL/GenBank/DDBJ whole genome shotgun (WGS) entry which is preliminary data.</text>
</comment>
<protein>
    <recommendedName>
        <fullName evidence="3">Glycosyltransferase</fullName>
    </recommendedName>
</protein>
<dbReference type="AlphaFoldDB" id="A0A4Z0WI34"/>
<dbReference type="RefSeq" id="WP_135480841.1">
    <property type="nucleotide sequence ID" value="NZ_SRMF01000001.1"/>
</dbReference>
<dbReference type="Proteomes" id="UP000297475">
    <property type="component" value="Unassembled WGS sequence"/>
</dbReference>
<reference evidence="1 2" key="1">
    <citation type="submission" date="2019-04" db="EMBL/GenBank/DDBJ databases">
        <title>Natronospirillum operosus gen. nov., sp. nov., a haloalkaliphilic satellite isolated from decaying biomass of laboratory culture of cyanobacterium Geitlerinema sp. and proposal of Natronospirillaceae fam. nov. and Saccharospirillaceae fam. nov.</title>
        <authorList>
            <person name="Kevbrin V."/>
            <person name="Boltyanskaya Y."/>
            <person name="Koziaeva V."/>
            <person name="Grouzdev D.S."/>
            <person name="Park M."/>
            <person name="Cho J."/>
        </authorList>
    </citation>
    <scope>NUCLEOTIDE SEQUENCE [LARGE SCALE GENOMIC DNA]</scope>
    <source>
        <strain evidence="1 2">G-116</strain>
    </source>
</reference>
<sequence length="398" mass="45133">MANVLLAWELGLNRGHINQLLELARQLTDRGHRVALCLKERPDDLANLPWPVYQTPLPDQSELPVMDTPMLNFGGMLKYRGYENTDLLGRMIGRWLELYRETGADRVVADHAPTALLASHIAGLPAFPLGVGFHNPPDTRPMPAFRWWMPSPPRVRLREAERCVLDSVNAVAARHGAAPFEQLSALLRGQTRLLRTIPELDDYNERPNDERFFGFPLGRGNGHWPGWPKGTGPRILGYLQASYPGVNEVLTTLGRLNVRAVFYIGGGATAEQRRRWQTERLHISDKPLDLAIGSLECDLGLNYASNAFVAQMMWAGKPLLMMPPLELHLMQAKRIEHHGAGALIDPRWPPERLQQAIDNLYWEDRYRKAATHLQERLRAWPDRETIVSQMVDVIEKEG</sequence>
<keyword evidence="2" id="KW-1185">Reference proteome</keyword>
<accession>A0A4Z0WI34</accession>
<evidence type="ECO:0000313" key="2">
    <source>
        <dbReference type="Proteomes" id="UP000297475"/>
    </source>
</evidence>
<proteinExistence type="predicted"/>
<dbReference type="Gene3D" id="3.40.50.2000">
    <property type="entry name" value="Glycogen Phosphorylase B"/>
    <property type="match status" value="2"/>
</dbReference>
<evidence type="ECO:0008006" key="3">
    <source>
        <dbReference type="Google" id="ProtNLM"/>
    </source>
</evidence>
<dbReference type="OrthoDB" id="271062at2"/>
<name>A0A4Z0WI34_9GAMM</name>
<gene>
    <name evidence="1" type="ORF">E4656_02395</name>
</gene>
<evidence type="ECO:0000313" key="1">
    <source>
        <dbReference type="EMBL" id="TGG95291.1"/>
    </source>
</evidence>
<dbReference type="SUPFAM" id="SSF53756">
    <property type="entry name" value="UDP-Glycosyltransferase/glycogen phosphorylase"/>
    <property type="match status" value="1"/>
</dbReference>
<dbReference type="EMBL" id="SRMF01000001">
    <property type="protein sequence ID" value="TGG95291.1"/>
    <property type="molecule type" value="Genomic_DNA"/>
</dbReference>
<organism evidence="1 2">
    <name type="scientific">Natronospirillum operosum</name>
    <dbReference type="NCBI Taxonomy" id="2759953"/>
    <lineage>
        <taxon>Bacteria</taxon>
        <taxon>Pseudomonadati</taxon>
        <taxon>Pseudomonadota</taxon>
        <taxon>Gammaproteobacteria</taxon>
        <taxon>Oceanospirillales</taxon>
        <taxon>Natronospirillaceae</taxon>
        <taxon>Natronospirillum</taxon>
    </lineage>
</organism>